<evidence type="ECO:0000259" key="8">
    <source>
        <dbReference type="SMART" id="SM00752"/>
    </source>
</evidence>
<dbReference type="SMART" id="SM00752">
    <property type="entry name" value="HTTM"/>
    <property type="match status" value="1"/>
</dbReference>
<accession>A0A1C4EMP6</accession>
<dbReference type="EMBL" id="FMAR01000009">
    <property type="protein sequence ID" value="SCC44926.1"/>
    <property type="molecule type" value="Genomic_DNA"/>
</dbReference>
<evidence type="ECO:0000313" key="10">
    <source>
        <dbReference type="Proteomes" id="UP000242818"/>
    </source>
</evidence>
<dbReference type="AlphaFoldDB" id="A0A1C4EMP6"/>
<reference evidence="9 10" key="1">
    <citation type="submission" date="2016-08" db="EMBL/GenBank/DDBJ databases">
        <authorList>
            <person name="Seilhamer J.J."/>
        </authorList>
    </citation>
    <scope>NUCLEOTIDE SEQUENCE [LARGE SCALE GENOMIC DNA]</scope>
    <source>
        <strain evidence="9 10">A37T2</strain>
    </source>
</reference>
<evidence type="ECO:0000256" key="5">
    <source>
        <dbReference type="ARBA" id="ARBA00023157"/>
    </source>
</evidence>
<name>A0A1C4EMP6_9BACT</name>
<dbReference type="InterPro" id="IPR007782">
    <property type="entry name" value="VKG_COase"/>
</dbReference>
<feature type="transmembrane region" description="Helical" evidence="7">
    <location>
        <begin position="213"/>
        <end position="234"/>
    </location>
</feature>
<dbReference type="Proteomes" id="UP000242818">
    <property type="component" value="Unassembled WGS sequence"/>
</dbReference>
<keyword evidence="6" id="KW-0456">Lyase</keyword>
<dbReference type="InterPro" id="IPR053935">
    <property type="entry name" value="VKGC_lumenal_dom"/>
</dbReference>
<keyword evidence="2 7" id="KW-0812">Transmembrane</keyword>
<dbReference type="InterPro" id="IPR011020">
    <property type="entry name" value="HTTM-like"/>
</dbReference>
<feature type="transmembrane region" description="Helical" evidence="7">
    <location>
        <begin position="157"/>
        <end position="176"/>
    </location>
</feature>
<gene>
    <name evidence="9" type="ORF">GA0116948_10949</name>
</gene>
<dbReference type="RefSeq" id="WP_205686141.1">
    <property type="nucleotide sequence ID" value="NZ_FMAR01000009.1"/>
</dbReference>
<organism evidence="9 10">
    <name type="scientific">Chitinophaga costaii</name>
    <dbReference type="NCBI Taxonomy" id="1335309"/>
    <lineage>
        <taxon>Bacteria</taxon>
        <taxon>Pseudomonadati</taxon>
        <taxon>Bacteroidota</taxon>
        <taxon>Chitinophagia</taxon>
        <taxon>Chitinophagales</taxon>
        <taxon>Chitinophagaceae</taxon>
        <taxon>Chitinophaga</taxon>
    </lineage>
</organism>
<dbReference type="PANTHER" id="PTHR12639">
    <property type="entry name" value="VITAMIN K-DEPENDENT GAMMA-CARBOXYLASE"/>
    <property type="match status" value="1"/>
</dbReference>
<dbReference type="GO" id="GO:0019842">
    <property type="term" value="F:vitamin binding"/>
    <property type="evidence" value="ECO:0007669"/>
    <property type="project" value="TreeGrafter"/>
</dbReference>
<feature type="transmembrane region" description="Helical" evidence="7">
    <location>
        <begin position="308"/>
        <end position="329"/>
    </location>
</feature>
<protein>
    <submittedName>
        <fullName evidence="9">Vitamin K-dependent gamma-carboxylase</fullName>
    </submittedName>
</protein>
<dbReference type="PANTHER" id="PTHR12639:SF7">
    <property type="entry name" value="HTTM DOMAIN-CONTAINING PROTEIN"/>
    <property type="match status" value="1"/>
</dbReference>
<dbReference type="Pfam" id="PF05090">
    <property type="entry name" value="HTTM"/>
    <property type="match status" value="1"/>
</dbReference>
<feature type="transmembrane region" description="Helical" evidence="7">
    <location>
        <begin position="78"/>
        <end position="111"/>
    </location>
</feature>
<feature type="transmembrane region" description="Helical" evidence="7">
    <location>
        <begin position="183"/>
        <end position="198"/>
    </location>
</feature>
<dbReference type="GO" id="GO:0008488">
    <property type="term" value="F:gamma-glutamyl carboxylase activity"/>
    <property type="evidence" value="ECO:0007669"/>
    <property type="project" value="InterPro"/>
</dbReference>
<feature type="domain" description="HTTM-like" evidence="8">
    <location>
        <begin position="18"/>
        <end position="278"/>
    </location>
</feature>
<evidence type="ECO:0000256" key="2">
    <source>
        <dbReference type="ARBA" id="ARBA00022692"/>
    </source>
</evidence>
<keyword evidence="3 7" id="KW-1133">Transmembrane helix</keyword>
<evidence type="ECO:0000256" key="3">
    <source>
        <dbReference type="ARBA" id="ARBA00022989"/>
    </source>
</evidence>
<evidence type="ECO:0000256" key="4">
    <source>
        <dbReference type="ARBA" id="ARBA00023136"/>
    </source>
</evidence>
<dbReference type="GO" id="GO:0012505">
    <property type="term" value="C:endomembrane system"/>
    <property type="evidence" value="ECO:0007669"/>
    <property type="project" value="UniProtKB-SubCell"/>
</dbReference>
<evidence type="ECO:0000256" key="7">
    <source>
        <dbReference type="SAM" id="Phobius"/>
    </source>
</evidence>
<evidence type="ECO:0000256" key="1">
    <source>
        <dbReference type="ARBA" id="ARBA00004127"/>
    </source>
</evidence>
<feature type="transmembrane region" description="Helical" evidence="7">
    <location>
        <begin position="241"/>
        <end position="259"/>
    </location>
</feature>
<evidence type="ECO:0000313" key="9">
    <source>
        <dbReference type="EMBL" id="SCC44926.1"/>
    </source>
</evidence>
<evidence type="ECO:0000256" key="6">
    <source>
        <dbReference type="ARBA" id="ARBA00023239"/>
    </source>
</evidence>
<sequence>MMAIDNDYWQHIKNKYVTQPVHIAPLAVLRMVFGAVMFISTARFMANGWVKDFFITPTFHFPFYGFEWVRPFPPTGMYVLYGVMLLAALCVAIGLFYRVAVATFFLCFCYAELIDKTYYLNHYYLVSIITFLLMLTPAHRYFSLDVLRKPALKVTQVPAWTIYIFQLQLCIVYFFAGLSKVNYDWLIAAMPLKIWLHAKEQTPYLGILLRQSWSPWVFSWAGALFDLSIAFLLMGRRTRKVGYAMVVIFHVLTALLFQIGMFPYIMMAVTIIFFPASFHWQLIRLLSGGRGLPEQQVVLPWPPHKAKAMYGLLVLYFSWQLFMPVRFLLYPGKLLWTEEGYRFSWRVMLMEKGGTTFFYIKNPATGRQFEINNARLLTPYQERMMETQPDMMLQYAHLLHDTYAKKGIPDPQVSVASYVSLNGSGSRLYIDSTVNLATQRESWFGHKTWILPFKKNQP</sequence>
<keyword evidence="5" id="KW-1015">Disulfide bond</keyword>
<dbReference type="InterPro" id="IPR053934">
    <property type="entry name" value="HTTM_dom"/>
</dbReference>
<dbReference type="Pfam" id="PF22777">
    <property type="entry name" value="VKGC_lumenal_dom"/>
    <property type="match status" value="1"/>
</dbReference>
<feature type="transmembrane region" description="Helical" evidence="7">
    <location>
        <begin position="21"/>
        <end position="46"/>
    </location>
</feature>
<comment type="subcellular location">
    <subcellularLocation>
        <location evidence="1">Endomembrane system</location>
        <topology evidence="1">Multi-pass membrane protein</topology>
    </subcellularLocation>
</comment>
<dbReference type="STRING" id="1335309.GA0116948_10949"/>
<feature type="transmembrane region" description="Helical" evidence="7">
    <location>
        <begin position="123"/>
        <end position="142"/>
    </location>
</feature>
<keyword evidence="4 7" id="KW-0472">Membrane</keyword>
<keyword evidence="10" id="KW-1185">Reference proteome</keyword>
<proteinExistence type="predicted"/>